<sequence>MDIEGIKNVRYDAGFVDVLLKVRINSNDANRWELTDPVVQAVYRKDGNNQLDYMELIDNGMAVHGYDFTEEEQNKIFSYIEKKCIAII</sequence>
<dbReference type="Proteomes" id="UP000198636">
    <property type="component" value="Unassembled WGS sequence"/>
</dbReference>
<dbReference type="AlphaFoldDB" id="A0A1G5DRH8"/>
<dbReference type="OrthoDB" id="1954767at2"/>
<keyword evidence="2" id="KW-1185">Reference proteome</keyword>
<proteinExistence type="predicted"/>
<name>A0A1G5DRH8_9FIRM</name>
<accession>A0A1G5DRH8</accession>
<reference evidence="1 2" key="1">
    <citation type="submission" date="2016-10" db="EMBL/GenBank/DDBJ databases">
        <authorList>
            <person name="de Groot N.N."/>
        </authorList>
    </citation>
    <scope>NUCLEOTIDE SEQUENCE [LARGE SCALE GENOMIC DNA]</scope>
    <source>
        <strain evidence="1 2">DSM 18978</strain>
    </source>
</reference>
<organism evidence="1 2">
    <name type="scientific">Alkaliphilus peptidifermentans DSM 18978</name>
    <dbReference type="NCBI Taxonomy" id="1120976"/>
    <lineage>
        <taxon>Bacteria</taxon>
        <taxon>Bacillati</taxon>
        <taxon>Bacillota</taxon>
        <taxon>Clostridia</taxon>
        <taxon>Peptostreptococcales</taxon>
        <taxon>Natronincolaceae</taxon>
        <taxon>Alkaliphilus</taxon>
    </lineage>
</organism>
<dbReference type="STRING" id="1120976.SAMN03080606_00984"/>
<dbReference type="EMBL" id="FMUS01000004">
    <property type="protein sequence ID" value="SCY17060.1"/>
    <property type="molecule type" value="Genomic_DNA"/>
</dbReference>
<gene>
    <name evidence="1" type="ORF">SAMN03080606_00984</name>
</gene>
<protein>
    <submittedName>
        <fullName evidence="1">Uncharacterized protein</fullName>
    </submittedName>
</protein>
<evidence type="ECO:0000313" key="1">
    <source>
        <dbReference type="EMBL" id="SCY17060.1"/>
    </source>
</evidence>
<dbReference type="RefSeq" id="WP_091540644.1">
    <property type="nucleotide sequence ID" value="NZ_FMUS01000004.1"/>
</dbReference>
<evidence type="ECO:0000313" key="2">
    <source>
        <dbReference type="Proteomes" id="UP000198636"/>
    </source>
</evidence>